<protein>
    <submittedName>
        <fullName evidence="7">NAD-glutamate dehydrogenase</fullName>
        <ecNumber evidence="7">1.4.1.2</ecNumber>
    </submittedName>
</protein>
<dbReference type="InterPro" id="IPR046346">
    <property type="entry name" value="Aminoacid_DH-like_N_sf"/>
</dbReference>
<dbReference type="PANTHER" id="PTHR43403">
    <property type="entry name" value="NAD-SPECIFIC GLUTAMATE DEHYDROGENASE"/>
    <property type="match status" value="1"/>
</dbReference>
<sequence>MDNYRVDEKDKLLELLCGEIKNRLIAERAGDLIEFAKLYYSSASLIDLKEWKLEDLYGSTLACWQFIQVRKREQAKVRVFNPDYEQHGWQSTHTIIEVLQEDMPFVVDSLRMELNRRNLTIHAIHNAVLTMKRNETGELIDALDKDSRTKNNGAKNTHRECLVSIQVDRHTAADELEALEHALLNVLEDVTMVIDDFSPMLTQCDLLTETFSQPVKGFDASLTGEVYAFIAWLKDHFTFLGYDEYQLVTKQGKKTLEAVSGSQLGLLKFCDEHCRSALVNENDRNAEGFVLIPDIISFTKSNHKSTVHRPIYPDYISIKRYDKKGQLVGESRFLGLYTSSVYIQSSRQIPIVRRKVDAIMDKSGLHHQGHDWKELLQILEIHPRDDLFQVSVDDLYRTVVGILQIHERRQIRLFVRRDYFGQFYSCLIYSPRDIYSTEFRRKVEALLCKELNCEQADFTTYFSESILTRTQFILRGEQIAESFDEAKLEGLIRQAARSWSDDLRDALIETLGEEGGTTTYNLYGDAFSTSYSSDFTPRTAVVDLLHIADLNEQAPLQLSFYQAFERAHGNLNFKLFCLGASLPLSDVIPVLENFGLRVIDEHPYRVDGKKQQIWIHDFSLQYTGNGDIALDALKDFFEEAFLHVWSGKAASDEFNRLVLGGGVNWREVSMLRAYGAYMKQIGFPISPEAISTTLNAYVDIAAELVKLFAARFDPENLGDEAAIEQRILTSLDQVVSLNDDRVIREYLALIKATLRTNYYQKKEGELKNYFSFKLAPEEIPDVPLPRPKFEIFVFSPQVEGVHLRGGKVARGGLRWSDRFEDYRTEVLGLVKAQQVKNAVIVPVGAKGGFVAKQLSDGMSRDAWLAEGIRCYKTFISGLLDITDNLVDGEVVPPESVIRHDEDDTYLVVAADKGTASFSDIANEIAEHYGFWLGDAFASGGSLGYDHKKMGITARGAWVSVERHFREMGINTDKQNFTVVGVGDMSGDVFGNGMLLSKHIQLVAAFNHQHIFIDPKPDAGKSWLERKRLFELPRSSWSDYDASLISKGGGIFSRSSKSIKLTPEMQALTGLTSSAVPPTELINALLKAPVDLLWNGGIGTYVKATTESDGDVGDKANDALRVNGKELRCKVVGEGGNLGLSQRARMEYALSGGRVNTDFIDNAGGVDCSDHEVNIKILLNQLVDNGDMTRKQRNLLLAEMTEDISELVLQNNYRQVQAISMAESRSLENMSEYQRYISNMESAGKLSRSLEFLPEDDALNERFNMKLGFTRPELSILISYSKAELKQTLSVSSVPDDPYLCHELNSAFPSLLVDKFQEALASHRLRREIIGTQIANHMINMMGINFVDRLRISTGADDASIARAYILARDVFDIEPLWQQIEGLDHKVSNEVQIKMMHELQHLMRRATRWFVRNRRLELDCDVEVKRFRTELIKMLPKQDKILCGEPLKRWENSRDSYQEEGVPVKLAKMVSGARILYSSLGIIEAAEEAKLPADKVAQMYFGLGERLELDWLSQQLNTLRVDNYWQALAREAFRDDLDWQQRAIVSIAIQGHKAGYSVQNAIDKWCDENKWLVCRWENVLTELKSAKKQEYAMYTVALRELFDLAKICQYSA</sequence>
<dbReference type="InterPro" id="IPR049062">
    <property type="entry name" value="NAD_Glu_DH_ACT2"/>
</dbReference>
<dbReference type="SUPFAM" id="SSF53223">
    <property type="entry name" value="Aminoacid dehydrogenase-like, N-terminal domain"/>
    <property type="match status" value="1"/>
</dbReference>
<dbReference type="InterPro" id="IPR024727">
    <property type="entry name" value="NAD_Glu_DH_N_ACT1"/>
</dbReference>
<reference evidence="7 8" key="1">
    <citation type="submission" date="2024-03" db="EMBL/GenBank/DDBJ databases">
        <title>Community enrichment and isolation of bacterial strains for fucoidan degradation.</title>
        <authorList>
            <person name="Sichert A."/>
        </authorList>
    </citation>
    <scope>NUCLEOTIDE SEQUENCE [LARGE SCALE GENOMIC DNA]</scope>
    <source>
        <strain evidence="7 8">AS76</strain>
    </source>
</reference>
<feature type="domain" description="NAD-glutamate dehydrogenase catalytic" evidence="2">
    <location>
        <begin position="727"/>
        <end position="1220"/>
    </location>
</feature>
<accession>A0ABU9TTK2</accession>
<dbReference type="PANTHER" id="PTHR43403:SF1">
    <property type="entry name" value="NAD-SPECIFIC GLUTAMATE DEHYDROGENASE"/>
    <property type="match status" value="1"/>
</dbReference>
<dbReference type="InterPro" id="IPR048381">
    <property type="entry name" value="GDH_C"/>
</dbReference>
<evidence type="ECO:0000259" key="4">
    <source>
        <dbReference type="Pfam" id="PF21075"/>
    </source>
</evidence>
<dbReference type="InterPro" id="IPR007780">
    <property type="entry name" value="NAD_Glu_DH_bac"/>
</dbReference>
<dbReference type="InterPro" id="IPR049064">
    <property type="entry name" value="NAD_Glu_DH_ACT3"/>
</dbReference>
<dbReference type="GO" id="GO:0004352">
    <property type="term" value="F:glutamate dehydrogenase (NAD+) activity"/>
    <property type="evidence" value="ECO:0007669"/>
    <property type="project" value="UniProtKB-EC"/>
</dbReference>
<dbReference type="EMBL" id="JBBMRA010000010">
    <property type="protein sequence ID" value="MEM5537045.1"/>
    <property type="molecule type" value="Genomic_DNA"/>
</dbReference>
<feature type="domain" description="NAD-glutamate dehydrogenase ACT3" evidence="6">
    <location>
        <begin position="556"/>
        <end position="632"/>
    </location>
</feature>
<gene>
    <name evidence="7" type="ORF">WNY58_11640</name>
</gene>
<dbReference type="InterPro" id="IPR049059">
    <property type="entry name" value="NAD_Glu_DH_HM1"/>
</dbReference>
<dbReference type="Pfam" id="PF21075">
    <property type="entry name" value="GDH_ACT1"/>
    <property type="match status" value="1"/>
</dbReference>
<dbReference type="EC" id="1.4.1.2" evidence="7"/>
<dbReference type="InterPro" id="IPR049056">
    <property type="entry name" value="NAD_Glu_DH_HM3"/>
</dbReference>
<dbReference type="InterPro" id="IPR036291">
    <property type="entry name" value="NAD(P)-bd_dom_sf"/>
</dbReference>
<dbReference type="Proteomes" id="UP001449225">
    <property type="component" value="Unassembled WGS sequence"/>
</dbReference>
<keyword evidence="8" id="KW-1185">Reference proteome</keyword>
<feature type="domain" description="NAD-glutamate dehydrogenase N-terminal ACT1" evidence="4">
    <location>
        <begin position="35"/>
        <end position="183"/>
    </location>
</feature>
<dbReference type="SUPFAM" id="SSF51735">
    <property type="entry name" value="NAD(P)-binding Rossmann-fold domains"/>
    <property type="match status" value="1"/>
</dbReference>
<dbReference type="InterPro" id="IPR049058">
    <property type="entry name" value="NAD_Glu_DH_HM2"/>
</dbReference>
<comment type="caution">
    <text evidence="7">The sequence shown here is derived from an EMBL/GenBank/DDBJ whole genome shotgun (WGS) entry which is preliminary data.</text>
</comment>
<evidence type="ECO:0000259" key="6">
    <source>
        <dbReference type="Pfam" id="PF21077"/>
    </source>
</evidence>
<dbReference type="Gene3D" id="3.40.50.720">
    <property type="entry name" value="NAD(P)-binding Rossmann-like Domain"/>
    <property type="match status" value="1"/>
</dbReference>
<evidence type="ECO:0000259" key="3">
    <source>
        <dbReference type="Pfam" id="PF21074"/>
    </source>
</evidence>
<evidence type="ECO:0000313" key="8">
    <source>
        <dbReference type="Proteomes" id="UP001449225"/>
    </source>
</evidence>
<dbReference type="Pfam" id="PF21078">
    <property type="entry name" value="GDH_HM3"/>
    <property type="match status" value="1"/>
</dbReference>
<evidence type="ECO:0000256" key="1">
    <source>
        <dbReference type="ARBA" id="ARBA00023002"/>
    </source>
</evidence>
<feature type="domain" description="NAD-glutamate dehydrogenase ACT2" evidence="5">
    <location>
        <begin position="412"/>
        <end position="500"/>
    </location>
</feature>
<dbReference type="PIRSF" id="PIRSF036761">
    <property type="entry name" value="GDH_Mll4104"/>
    <property type="match status" value="1"/>
</dbReference>
<dbReference type="RefSeq" id="WP_342854598.1">
    <property type="nucleotide sequence ID" value="NZ_JBBMRA010000010.1"/>
</dbReference>
<evidence type="ECO:0000313" key="7">
    <source>
        <dbReference type="EMBL" id="MEM5537045.1"/>
    </source>
</evidence>
<dbReference type="Pfam" id="PF21076">
    <property type="entry name" value="GDH_ACT2"/>
    <property type="match status" value="1"/>
</dbReference>
<dbReference type="Pfam" id="PF21073">
    <property type="entry name" value="GDH_HM1"/>
    <property type="match status" value="1"/>
</dbReference>
<evidence type="ECO:0000259" key="5">
    <source>
        <dbReference type="Pfam" id="PF21076"/>
    </source>
</evidence>
<evidence type="ECO:0000259" key="2">
    <source>
        <dbReference type="Pfam" id="PF05088"/>
    </source>
</evidence>
<keyword evidence="1 7" id="KW-0560">Oxidoreductase</keyword>
<dbReference type="Pfam" id="PF21077">
    <property type="entry name" value="GDH_ACT3"/>
    <property type="match status" value="1"/>
</dbReference>
<dbReference type="InterPro" id="IPR028971">
    <property type="entry name" value="NAD-GDH_cat"/>
</dbReference>
<proteinExistence type="predicted"/>
<dbReference type="Pfam" id="PF21074">
    <property type="entry name" value="GDH_C"/>
    <property type="match status" value="1"/>
</dbReference>
<dbReference type="Pfam" id="PF21079">
    <property type="entry name" value="GDH_HM2"/>
    <property type="match status" value="1"/>
</dbReference>
<name>A0ABU9TTK2_9GAMM</name>
<feature type="domain" description="NAD-specific glutamate dehydrogenase C-terminal" evidence="3">
    <location>
        <begin position="1266"/>
        <end position="1601"/>
    </location>
</feature>
<dbReference type="Pfam" id="PF05088">
    <property type="entry name" value="Bac_GDH_CD"/>
    <property type="match status" value="1"/>
</dbReference>
<organism evidence="7 8">
    <name type="scientific">Neptuniibacter pectenicola</name>
    <dbReference type="NCBI Taxonomy" id="1806669"/>
    <lineage>
        <taxon>Bacteria</taxon>
        <taxon>Pseudomonadati</taxon>
        <taxon>Pseudomonadota</taxon>
        <taxon>Gammaproteobacteria</taxon>
        <taxon>Oceanospirillales</taxon>
        <taxon>Oceanospirillaceae</taxon>
        <taxon>Neptuniibacter</taxon>
    </lineage>
</organism>